<keyword evidence="2 3" id="KW-0378">Hydrolase</keyword>
<dbReference type="Pfam" id="PF03975">
    <property type="entry name" value="CheD"/>
    <property type="match status" value="1"/>
</dbReference>
<dbReference type="EC" id="3.5.1.44" evidence="3"/>
<evidence type="ECO:0000313" key="5">
    <source>
        <dbReference type="Proteomes" id="UP001147700"/>
    </source>
</evidence>
<comment type="similarity">
    <text evidence="3">Belongs to the CheD family.</text>
</comment>
<dbReference type="InterPro" id="IPR005659">
    <property type="entry name" value="Chemorcpt_Glu_NH3ase_CheD"/>
</dbReference>
<dbReference type="PANTHER" id="PTHR35147">
    <property type="entry name" value="CHEMORECEPTOR GLUTAMINE DEAMIDASE CHED-RELATED"/>
    <property type="match status" value="1"/>
</dbReference>
<evidence type="ECO:0000256" key="2">
    <source>
        <dbReference type="ARBA" id="ARBA00022801"/>
    </source>
</evidence>
<dbReference type="RefSeq" id="WP_270006314.1">
    <property type="nucleotide sequence ID" value="NZ_JAPCID010000011.1"/>
</dbReference>
<comment type="function">
    <text evidence="3">Probably deamidates glutamine residues to glutamate on methyl-accepting chemotaxis receptors (MCPs), playing an important role in chemotaxis.</text>
</comment>
<comment type="caution">
    <text evidence="4">The sequence shown here is derived from an EMBL/GenBank/DDBJ whole genome shotgun (WGS) entry which is preliminary data.</text>
</comment>
<gene>
    <name evidence="3" type="primary">cheD</name>
    <name evidence="4" type="ORF">OJ962_09945</name>
</gene>
<dbReference type="InterPro" id="IPR011324">
    <property type="entry name" value="Cytotoxic_necrot_fac-like_cat"/>
</dbReference>
<keyword evidence="5" id="KW-1185">Reference proteome</keyword>
<protein>
    <recommendedName>
        <fullName evidence="3">Probable chemoreceptor glutamine deamidase CheD</fullName>
        <ecNumber evidence="3">3.5.1.44</ecNumber>
    </recommendedName>
</protein>
<accession>A0ABT4RGZ9</accession>
<dbReference type="SUPFAM" id="SSF64438">
    <property type="entry name" value="CNF1/YfiH-like putative cysteine hydrolases"/>
    <property type="match status" value="1"/>
</dbReference>
<keyword evidence="1 3" id="KW-0145">Chemotaxis</keyword>
<dbReference type="CDD" id="cd16352">
    <property type="entry name" value="CheD"/>
    <property type="match status" value="1"/>
</dbReference>
<dbReference type="PANTHER" id="PTHR35147:SF1">
    <property type="entry name" value="CHEMORECEPTOR GLUTAMINE DEAMIDASE CHED-RELATED"/>
    <property type="match status" value="1"/>
</dbReference>
<dbReference type="Proteomes" id="UP001147700">
    <property type="component" value="Unassembled WGS sequence"/>
</dbReference>
<evidence type="ECO:0000256" key="3">
    <source>
        <dbReference type="HAMAP-Rule" id="MF_01440"/>
    </source>
</evidence>
<dbReference type="Gene3D" id="3.30.1330.200">
    <property type="match status" value="1"/>
</dbReference>
<name>A0ABT4RGZ9_9ACTN</name>
<proteinExistence type="inferred from homology"/>
<sequence length="160" mass="16269">MGELAASAVAGDVLVSLGLGSCIGLALLDRRAGVAGLAHVVLPASGGNAAPGSWKFADLAVPELIDRVVKFGARRPMLEAVLVGGASMFSVSKSSLEVGQRNEAAVRELLRAARINVIATETGGSRGRTIRVYVGSHKVTVREAGGVEKVLVAGATRLAA</sequence>
<comment type="catalytic activity">
    <reaction evidence="3">
        <text>L-glutaminyl-[protein] + H2O = L-glutamyl-[protein] + NH4(+)</text>
        <dbReference type="Rhea" id="RHEA:16441"/>
        <dbReference type="Rhea" id="RHEA-COMP:10207"/>
        <dbReference type="Rhea" id="RHEA-COMP:10208"/>
        <dbReference type="ChEBI" id="CHEBI:15377"/>
        <dbReference type="ChEBI" id="CHEBI:28938"/>
        <dbReference type="ChEBI" id="CHEBI:29973"/>
        <dbReference type="ChEBI" id="CHEBI:30011"/>
        <dbReference type="EC" id="3.5.1.44"/>
    </reaction>
</comment>
<dbReference type="HAMAP" id="MF_01440">
    <property type="entry name" value="CheD"/>
    <property type="match status" value="1"/>
</dbReference>
<evidence type="ECO:0000313" key="4">
    <source>
        <dbReference type="EMBL" id="MDA0137820.1"/>
    </source>
</evidence>
<dbReference type="InterPro" id="IPR038592">
    <property type="entry name" value="CheD-like_sf"/>
</dbReference>
<organism evidence="4 5">
    <name type="scientific">Solirubrobacter deserti</name>
    <dbReference type="NCBI Taxonomy" id="2282478"/>
    <lineage>
        <taxon>Bacteria</taxon>
        <taxon>Bacillati</taxon>
        <taxon>Actinomycetota</taxon>
        <taxon>Thermoleophilia</taxon>
        <taxon>Solirubrobacterales</taxon>
        <taxon>Solirubrobacteraceae</taxon>
        <taxon>Solirubrobacter</taxon>
    </lineage>
</organism>
<evidence type="ECO:0000256" key="1">
    <source>
        <dbReference type="ARBA" id="ARBA00022500"/>
    </source>
</evidence>
<dbReference type="EMBL" id="JAPCID010000011">
    <property type="protein sequence ID" value="MDA0137820.1"/>
    <property type="molecule type" value="Genomic_DNA"/>
</dbReference>
<reference evidence="4" key="1">
    <citation type="submission" date="2022-10" db="EMBL/GenBank/DDBJ databases">
        <title>The WGS of Solirubrobacter sp. CPCC 204708.</title>
        <authorList>
            <person name="Jiang Z."/>
        </authorList>
    </citation>
    <scope>NUCLEOTIDE SEQUENCE</scope>
    <source>
        <strain evidence="4">CPCC 204708</strain>
    </source>
</reference>